<dbReference type="PRINTS" id="PR01657">
    <property type="entry name" value="MCMFAMILY"/>
</dbReference>
<evidence type="ECO:0000313" key="15">
    <source>
        <dbReference type="EMBL" id="GAX75326.1"/>
    </source>
</evidence>
<evidence type="ECO:0000256" key="5">
    <source>
        <dbReference type="ARBA" id="ARBA00022801"/>
    </source>
</evidence>
<dbReference type="SMART" id="SM00382">
    <property type="entry name" value="AAA"/>
    <property type="match status" value="1"/>
</dbReference>
<dbReference type="PROSITE" id="PS50051">
    <property type="entry name" value="MCM_2"/>
    <property type="match status" value="1"/>
</dbReference>
<dbReference type="InterPro" id="IPR033762">
    <property type="entry name" value="MCM_OB"/>
</dbReference>
<dbReference type="EMBL" id="BEGY01000011">
    <property type="protein sequence ID" value="GAX75326.1"/>
    <property type="molecule type" value="Genomic_DNA"/>
</dbReference>
<evidence type="ECO:0000256" key="9">
    <source>
        <dbReference type="ARBA" id="ARBA00023242"/>
    </source>
</evidence>
<evidence type="ECO:0000256" key="10">
    <source>
        <dbReference type="ARBA" id="ARBA00047995"/>
    </source>
</evidence>
<dbReference type="InterPro" id="IPR008046">
    <property type="entry name" value="Mcm3"/>
</dbReference>
<comment type="catalytic activity">
    <reaction evidence="10 12">
        <text>ATP + H2O = ADP + phosphate + H(+)</text>
        <dbReference type="Rhea" id="RHEA:13065"/>
        <dbReference type="ChEBI" id="CHEBI:15377"/>
        <dbReference type="ChEBI" id="CHEBI:15378"/>
        <dbReference type="ChEBI" id="CHEBI:30616"/>
        <dbReference type="ChEBI" id="CHEBI:43474"/>
        <dbReference type="ChEBI" id="CHEBI:456216"/>
        <dbReference type="EC" id="3.6.4.12"/>
    </reaction>
</comment>
<keyword evidence="6 12" id="KW-0347">Helicase</keyword>
<evidence type="ECO:0000256" key="2">
    <source>
        <dbReference type="ARBA" id="ARBA00008010"/>
    </source>
</evidence>
<dbReference type="EC" id="3.6.4.12" evidence="12"/>
<dbReference type="InterPro" id="IPR012340">
    <property type="entry name" value="NA-bd_OB-fold"/>
</dbReference>
<dbReference type="Pfam" id="PF14551">
    <property type="entry name" value="MCM_N"/>
    <property type="match status" value="1"/>
</dbReference>
<dbReference type="InterPro" id="IPR001208">
    <property type="entry name" value="MCM_dom"/>
</dbReference>
<proteinExistence type="inferred from homology"/>
<evidence type="ECO:0000256" key="13">
    <source>
        <dbReference type="SAM" id="MobiDB-lite"/>
    </source>
</evidence>
<dbReference type="PANTHER" id="PTHR11630:SF46">
    <property type="entry name" value="DNA REPLICATION LICENSING FACTOR MCM3-RELATED"/>
    <property type="match status" value="1"/>
</dbReference>
<reference evidence="15 16" key="1">
    <citation type="submission" date="2017-08" db="EMBL/GenBank/DDBJ databases">
        <title>Acidophilic green algal genome provides insights into adaptation to an acidic environment.</title>
        <authorList>
            <person name="Hirooka S."/>
            <person name="Hirose Y."/>
            <person name="Kanesaki Y."/>
            <person name="Higuchi S."/>
            <person name="Fujiwara T."/>
            <person name="Onuma R."/>
            <person name="Era A."/>
            <person name="Ohbayashi R."/>
            <person name="Uzuka A."/>
            <person name="Nozaki H."/>
            <person name="Yoshikawa H."/>
            <person name="Miyagishima S.Y."/>
        </authorList>
    </citation>
    <scope>NUCLEOTIDE SEQUENCE [LARGE SCALE GENOMIC DNA]</scope>
    <source>
        <strain evidence="15 16">NIES-2499</strain>
    </source>
</reference>
<comment type="subcellular location">
    <subcellularLocation>
        <location evidence="1 12">Nucleus</location>
    </subcellularLocation>
</comment>
<evidence type="ECO:0000256" key="1">
    <source>
        <dbReference type="ARBA" id="ARBA00004123"/>
    </source>
</evidence>
<dbReference type="SUPFAM" id="SSF52540">
    <property type="entry name" value="P-loop containing nucleoside triphosphate hydrolases"/>
    <property type="match status" value="1"/>
</dbReference>
<dbReference type="FunFam" id="2.20.28.10:FF:000008">
    <property type="entry name" value="DNA helicase"/>
    <property type="match status" value="1"/>
</dbReference>
<dbReference type="GO" id="GO:0003697">
    <property type="term" value="F:single-stranded DNA binding"/>
    <property type="evidence" value="ECO:0007669"/>
    <property type="project" value="TreeGrafter"/>
</dbReference>
<dbReference type="OrthoDB" id="1882346at2759"/>
<evidence type="ECO:0000256" key="12">
    <source>
        <dbReference type="RuleBase" id="RU368061"/>
    </source>
</evidence>
<evidence type="ECO:0000256" key="3">
    <source>
        <dbReference type="ARBA" id="ARBA00022705"/>
    </source>
</evidence>
<dbReference type="PANTHER" id="PTHR11630">
    <property type="entry name" value="DNA REPLICATION LICENSING FACTOR MCM FAMILY MEMBER"/>
    <property type="match status" value="1"/>
</dbReference>
<sequence>MDDDNRIQLKRQFADFLEHEFVTPDNPQWTYGQDGLRELCSQGSSGLKLTKLINKRLMVSEHHLREFDPELLQKILQHPAESLPAFQDAVKECARNNGEIGKLIQEREELHVGLKGDFGRHEVSPRELTSERINQLVCVFGIVTKCSLVRPKVVKSVHYCEKTKLFTTREYRDVTSLAGLPTGAQYPTKDDNGNLLTTEYGLCVFKDSQVVTIQELPETAPPGQMPHSTEIILEDDLVDKVKPGDRVSILGMYKAVSGSRVSSFHGGVFKALIVGVSVQKLTRENTVKHTVAEVNKIRQIAGREDVLQLLANSLAPSIYGHDLVKRGLVLQLFGGLEKNLKNGTHLRGDINCLLVGDPGVAKSQMLRATMNVAPHAVSTTGRGCSGVGLTAAVTHDNETGEKRLEAGAMVLADRGVVCIDEFDKMSDQDRVAIHEVMEQQTVTIAKAGIHCSLNARCSVLAAANPLYGSYDKSISVMRNVNLPDSLLSRFDMLFVVLDQMNDARDRQVALHVIKQHRYRPPGEDGRGAPVLETIHNRALQDDILDGSAADIFLKQDARLQGSGAPTEVLTSDFLRKYIIFARRRYAKVGVHIDIEDEAAERIVDFYTKLRSMSHHERALPVTARTLETIIRIATASCKVCLRYKITVHDVEIATDILYHVMNKDVGAAEEDEEDMQILGEENQNGMQDEQSDEEAERRRAKRREKAAERKRIRSASQPSSQHQGGDEEEEGAGDVVMEVPVSAEASVREARTTKRQRTARVALGFPEETPSAPAMTVVDEGGVLDAAQQALVSAAVADLLRTMIDFVPVSELEAACAEKGFQIPRNLLVEHLQMLQRTYSPASGMPQIMVDLETESFFEV</sequence>
<evidence type="ECO:0000256" key="4">
    <source>
        <dbReference type="ARBA" id="ARBA00022741"/>
    </source>
</evidence>
<dbReference type="Gene3D" id="3.40.50.300">
    <property type="entry name" value="P-loop containing nucleotide triphosphate hydrolases"/>
    <property type="match status" value="1"/>
</dbReference>
<dbReference type="GO" id="GO:0005634">
    <property type="term" value="C:nucleus"/>
    <property type="evidence" value="ECO:0007669"/>
    <property type="project" value="UniProtKB-SubCell"/>
</dbReference>
<dbReference type="GO" id="GO:0000727">
    <property type="term" value="P:double-strand break repair via break-induced replication"/>
    <property type="evidence" value="ECO:0007669"/>
    <property type="project" value="TreeGrafter"/>
</dbReference>
<keyword evidence="3 12" id="KW-0235">DNA replication</keyword>
<feature type="domain" description="MCM C-terminal AAA(+) ATPase" evidence="14">
    <location>
        <begin position="306"/>
        <end position="512"/>
    </location>
</feature>
<dbReference type="GO" id="GO:0016887">
    <property type="term" value="F:ATP hydrolysis activity"/>
    <property type="evidence" value="ECO:0007669"/>
    <property type="project" value="RHEA"/>
</dbReference>
<evidence type="ECO:0000313" key="16">
    <source>
        <dbReference type="Proteomes" id="UP000232323"/>
    </source>
</evidence>
<dbReference type="Pfam" id="PF17207">
    <property type="entry name" value="MCM_OB"/>
    <property type="match status" value="1"/>
</dbReference>
<accession>A0A250WX20</accession>
<keyword evidence="5 12" id="KW-0378">Hydrolase</keyword>
<dbReference type="InterPro" id="IPR027417">
    <property type="entry name" value="P-loop_NTPase"/>
</dbReference>
<feature type="region of interest" description="Disordered" evidence="13">
    <location>
        <begin position="680"/>
        <end position="734"/>
    </location>
</feature>
<dbReference type="Proteomes" id="UP000232323">
    <property type="component" value="Unassembled WGS sequence"/>
</dbReference>
<dbReference type="GO" id="GO:0042555">
    <property type="term" value="C:MCM complex"/>
    <property type="evidence" value="ECO:0007669"/>
    <property type="project" value="UniProtKB-UniRule"/>
</dbReference>
<evidence type="ECO:0000256" key="11">
    <source>
        <dbReference type="RuleBase" id="RU004070"/>
    </source>
</evidence>
<keyword evidence="4 11" id="KW-0547">Nucleotide-binding</keyword>
<comment type="caution">
    <text evidence="15">The sequence shown here is derived from an EMBL/GenBank/DDBJ whole genome shotgun (WGS) entry which is preliminary data.</text>
</comment>
<dbReference type="Pfam" id="PF17855">
    <property type="entry name" value="MCM_lid"/>
    <property type="match status" value="1"/>
</dbReference>
<name>A0A250WX20_9CHLO</name>
<gene>
    <name evidence="15" type="ORF">CEUSTIGMA_g2771.t1</name>
</gene>
<keyword evidence="16" id="KW-1185">Reference proteome</keyword>
<dbReference type="AlphaFoldDB" id="A0A250WX20"/>
<dbReference type="SMART" id="SM00350">
    <property type="entry name" value="MCM"/>
    <property type="match status" value="1"/>
</dbReference>
<dbReference type="STRING" id="1157962.A0A250WX20"/>
<dbReference type="Pfam" id="PF00493">
    <property type="entry name" value="MCM"/>
    <property type="match status" value="1"/>
</dbReference>
<dbReference type="InterPro" id="IPR003593">
    <property type="entry name" value="AAA+_ATPase"/>
</dbReference>
<comment type="similarity">
    <text evidence="2 11">Belongs to the MCM family.</text>
</comment>
<dbReference type="GO" id="GO:0006271">
    <property type="term" value="P:DNA strand elongation involved in DNA replication"/>
    <property type="evidence" value="ECO:0007669"/>
    <property type="project" value="TreeGrafter"/>
</dbReference>
<evidence type="ECO:0000256" key="7">
    <source>
        <dbReference type="ARBA" id="ARBA00022840"/>
    </source>
</evidence>
<keyword evidence="7 11" id="KW-0067">ATP-binding</keyword>
<dbReference type="InterPro" id="IPR027925">
    <property type="entry name" value="MCM_N"/>
</dbReference>
<dbReference type="InterPro" id="IPR018525">
    <property type="entry name" value="MCM_CS"/>
</dbReference>
<dbReference type="Gene3D" id="2.20.28.10">
    <property type="match status" value="1"/>
</dbReference>
<dbReference type="PRINTS" id="PR01659">
    <property type="entry name" value="MCMPROTEIN3"/>
</dbReference>
<dbReference type="GO" id="GO:0017116">
    <property type="term" value="F:single-stranded DNA helicase activity"/>
    <property type="evidence" value="ECO:0007669"/>
    <property type="project" value="TreeGrafter"/>
</dbReference>
<dbReference type="InterPro" id="IPR041562">
    <property type="entry name" value="MCM_lid"/>
</dbReference>
<dbReference type="GO" id="GO:1902975">
    <property type="term" value="P:mitotic DNA replication initiation"/>
    <property type="evidence" value="ECO:0007669"/>
    <property type="project" value="TreeGrafter"/>
</dbReference>
<protein>
    <recommendedName>
        <fullName evidence="12">DNA replication licensing factor MCM3</fullName>
        <ecNumber evidence="12">3.6.4.12</ecNumber>
    </recommendedName>
</protein>
<evidence type="ECO:0000259" key="14">
    <source>
        <dbReference type="PROSITE" id="PS50051"/>
    </source>
</evidence>
<evidence type="ECO:0000256" key="8">
    <source>
        <dbReference type="ARBA" id="ARBA00023125"/>
    </source>
</evidence>
<organism evidence="15 16">
    <name type="scientific">Chlamydomonas eustigma</name>
    <dbReference type="NCBI Taxonomy" id="1157962"/>
    <lineage>
        <taxon>Eukaryota</taxon>
        <taxon>Viridiplantae</taxon>
        <taxon>Chlorophyta</taxon>
        <taxon>core chlorophytes</taxon>
        <taxon>Chlorophyceae</taxon>
        <taxon>CS clade</taxon>
        <taxon>Chlamydomonadales</taxon>
        <taxon>Chlamydomonadaceae</taxon>
        <taxon>Chlamydomonas</taxon>
    </lineage>
</organism>
<keyword evidence="9 12" id="KW-0539">Nucleus</keyword>
<comment type="subunit">
    <text evidence="12">Component of the MCM2-7 complex.</text>
</comment>
<dbReference type="InterPro" id="IPR031327">
    <property type="entry name" value="MCM"/>
</dbReference>
<dbReference type="PROSITE" id="PS00847">
    <property type="entry name" value="MCM_1"/>
    <property type="match status" value="1"/>
</dbReference>
<dbReference type="GO" id="GO:0005524">
    <property type="term" value="F:ATP binding"/>
    <property type="evidence" value="ECO:0007669"/>
    <property type="project" value="UniProtKB-UniRule"/>
</dbReference>
<dbReference type="Gene3D" id="3.30.1640.10">
    <property type="entry name" value="mini-chromosome maintenance (MCM) complex, chain A, domain 1"/>
    <property type="match status" value="1"/>
</dbReference>
<feature type="compositionally biased region" description="Polar residues" evidence="13">
    <location>
        <begin position="714"/>
        <end position="723"/>
    </location>
</feature>
<dbReference type="SUPFAM" id="SSF50249">
    <property type="entry name" value="Nucleic acid-binding proteins"/>
    <property type="match status" value="1"/>
</dbReference>
<feature type="compositionally biased region" description="Basic residues" evidence="13">
    <location>
        <begin position="698"/>
        <end position="713"/>
    </location>
</feature>
<dbReference type="Gene3D" id="2.40.50.140">
    <property type="entry name" value="Nucleic acid-binding proteins"/>
    <property type="match status" value="1"/>
</dbReference>
<evidence type="ECO:0000256" key="6">
    <source>
        <dbReference type="ARBA" id="ARBA00022806"/>
    </source>
</evidence>
<comment type="function">
    <text evidence="12">Acts as component of the MCM2-7 complex (MCM complex) which is the replicative helicase essential for 'once per cell cycle' DNA replication initiation and elongation in eukaryotic cells. The active ATPase sites in the MCM2-7 ring are formed through the interaction surfaces of two neighboring subunits such that a critical structure of a conserved arginine finger motif is provided in trans relative to the ATP-binding site of the Walker A box of the adjacent subunit. The six ATPase active sites, however, are likely to contribute differentially to the complex helicase activity.</text>
</comment>
<keyword evidence="8 11" id="KW-0238">DNA-binding</keyword>